<dbReference type="InterPro" id="IPR038558">
    <property type="entry name" value="SAS-6_N_sf"/>
</dbReference>
<gene>
    <name evidence="8" type="ORF">Pfra01_002744000</name>
</gene>
<reference evidence="8" key="1">
    <citation type="submission" date="2023-04" db="EMBL/GenBank/DDBJ databases">
        <title>Phytophthora fragariaefolia NBRC 109709.</title>
        <authorList>
            <person name="Ichikawa N."/>
            <person name="Sato H."/>
            <person name="Tonouchi N."/>
        </authorList>
    </citation>
    <scope>NUCLEOTIDE SEQUENCE</scope>
    <source>
        <strain evidence="8">NBRC 109709</strain>
    </source>
</reference>
<dbReference type="InterPro" id="IPR032396">
    <property type="entry name" value="SAS-6_N"/>
</dbReference>
<dbReference type="Proteomes" id="UP001165121">
    <property type="component" value="Unassembled WGS sequence"/>
</dbReference>
<dbReference type="GO" id="GO:0005813">
    <property type="term" value="C:centrosome"/>
    <property type="evidence" value="ECO:0007669"/>
    <property type="project" value="UniProtKB-SubCell"/>
</dbReference>
<evidence type="ECO:0000256" key="1">
    <source>
        <dbReference type="ARBA" id="ARBA00004300"/>
    </source>
</evidence>
<feature type="domain" description="Spindle assembly abnormal protein 6 N-terminal" evidence="7">
    <location>
        <begin position="1"/>
        <end position="59"/>
    </location>
</feature>
<evidence type="ECO:0000256" key="3">
    <source>
        <dbReference type="ARBA" id="ARBA00023054"/>
    </source>
</evidence>
<keyword evidence="9" id="KW-1185">Reference proteome</keyword>
<sequence>MRVEITDDDGADPYFLYLWSVSEEQFHELKTQQRLLVDFATFPANLIELLQCCLKDSKKIAQEEEEEQVAESAEETAPAEKKVPSCCVGGCGGLMHVCDCGSYLAVLNTSDSNGQSVFSIVETNPFKQLTHLSLRFFPGDDAAIKAYLAARLAQVGASRRLLSASLKHTSEELRTTQKSEATLQQQLATLGYEAESTLSQEKMRFADELDDQRKTAAAALKEREDELNAKIDALVERYEKEIQVLKATAEASEAQVQDFSKQKYQHEMQIDHLRAQSQDLTQSRSALASEVDELRAQNKELDQKVFQQEKQINALQVHADALQKQLADKGDVISKTTEMLQATKLHNEEVDESLKMYRDNHARLQQKLELSISEINKVSWKWVHFKSEGLLS</sequence>
<organism evidence="8 9">
    <name type="scientific">Phytophthora fragariaefolia</name>
    <dbReference type="NCBI Taxonomy" id="1490495"/>
    <lineage>
        <taxon>Eukaryota</taxon>
        <taxon>Sar</taxon>
        <taxon>Stramenopiles</taxon>
        <taxon>Oomycota</taxon>
        <taxon>Peronosporomycetes</taxon>
        <taxon>Peronosporales</taxon>
        <taxon>Peronosporaceae</taxon>
        <taxon>Phytophthora</taxon>
    </lineage>
</organism>
<evidence type="ECO:0000256" key="2">
    <source>
        <dbReference type="ARBA" id="ARBA00022490"/>
    </source>
</evidence>
<keyword evidence="4" id="KW-0206">Cytoskeleton</keyword>
<comment type="caution">
    <text evidence="8">The sequence shown here is derived from an EMBL/GenBank/DDBJ whole genome shotgun (WGS) entry which is preliminary data.</text>
</comment>
<dbReference type="OrthoDB" id="49058at2759"/>
<keyword evidence="5" id="KW-0131">Cell cycle</keyword>
<dbReference type="CDD" id="cd10142">
    <property type="entry name" value="HD_SAS6_N"/>
    <property type="match status" value="1"/>
</dbReference>
<proteinExistence type="predicted"/>
<keyword evidence="3 6" id="KW-0175">Coiled coil</keyword>
<protein>
    <submittedName>
        <fullName evidence="8">Unnamed protein product</fullName>
    </submittedName>
</protein>
<dbReference type="Pfam" id="PF16531">
    <property type="entry name" value="SAS-6_N"/>
    <property type="match status" value="1"/>
</dbReference>
<name>A0A9W7DBA3_9STRA</name>
<evidence type="ECO:0000256" key="5">
    <source>
        <dbReference type="ARBA" id="ARBA00023306"/>
    </source>
</evidence>
<dbReference type="PANTHER" id="PTHR44281:SF2">
    <property type="entry name" value="SPINDLE ASSEMBLY ABNORMAL PROTEIN 6 HOMOLOG"/>
    <property type="match status" value="1"/>
</dbReference>
<dbReference type="AlphaFoldDB" id="A0A9W7DBA3"/>
<dbReference type="PANTHER" id="PTHR44281">
    <property type="entry name" value="SPINDLE ASSEMBLY ABNORMAL PROTEIN 6 HOMOLOG"/>
    <property type="match status" value="1"/>
</dbReference>
<comment type="subcellular location">
    <subcellularLocation>
        <location evidence="1">Cytoplasm</location>
        <location evidence="1">Cytoskeleton</location>
        <location evidence="1">Microtubule organizing center</location>
        <location evidence="1">Centrosome</location>
    </subcellularLocation>
</comment>
<evidence type="ECO:0000256" key="6">
    <source>
        <dbReference type="SAM" id="Coils"/>
    </source>
</evidence>
<evidence type="ECO:0000313" key="8">
    <source>
        <dbReference type="EMBL" id="GMF62887.1"/>
    </source>
</evidence>
<evidence type="ECO:0000259" key="7">
    <source>
        <dbReference type="Pfam" id="PF16531"/>
    </source>
</evidence>
<dbReference type="EMBL" id="BSXT01006715">
    <property type="protein sequence ID" value="GMF62887.1"/>
    <property type="molecule type" value="Genomic_DNA"/>
</dbReference>
<keyword evidence="2" id="KW-0963">Cytoplasm</keyword>
<dbReference type="Gene3D" id="1.10.287.1490">
    <property type="match status" value="1"/>
</dbReference>
<accession>A0A9W7DBA3</accession>
<feature type="coiled-coil region" evidence="6">
    <location>
        <begin position="206"/>
        <end position="374"/>
    </location>
</feature>
<evidence type="ECO:0000256" key="4">
    <source>
        <dbReference type="ARBA" id="ARBA00023212"/>
    </source>
</evidence>
<evidence type="ECO:0000313" key="9">
    <source>
        <dbReference type="Proteomes" id="UP001165121"/>
    </source>
</evidence>
<dbReference type="Gene3D" id="2.170.210.20">
    <property type="entry name" value="Spindle assembly abnormal protein 6, N-terminal domain"/>
    <property type="match status" value="1"/>
</dbReference>